<accession>A0A833ZG48</accession>
<organism evidence="2 3">
    <name type="scientific">Phyllostomus discolor</name>
    <name type="common">pale spear-nosed bat</name>
    <dbReference type="NCBI Taxonomy" id="89673"/>
    <lineage>
        <taxon>Eukaryota</taxon>
        <taxon>Metazoa</taxon>
        <taxon>Chordata</taxon>
        <taxon>Craniata</taxon>
        <taxon>Vertebrata</taxon>
        <taxon>Euteleostomi</taxon>
        <taxon>Mammalia</taxon>
        <taxon>Eutheria</taxon>
        <taxon>Laurasiatheria</taxon>
        <taxon>Chiroptera</taxon>
        <taxon>Yangochiroptera</taxon>
        <taxon>Phyllostomidae</taxon>
        <taxon>Phyllostominae</taxon>
        <taxon>Phyllostomus</taxon>
    </lineage>
</organism>
<comment type="caution">
    <text evidence="2">The sequence shown here is derived from an EMBL/GenBank/DDBJ whole genome shotgun (WGS) entry which is preliminary data.</text>
</comment>
<protein>
    <submittedName>
        <fullName evidence="2">CUE domain containing 1</fullName>
    </submittedName>
</protein>
<dbReference type="PANTHER" id="PTHR13467">
    <property type="entry name" value="CUE DOMAIN CONTAINING PROTEIN 1"/>
    <property type="match status" value="1"/>
</dbReference>
<reference evidence="2 3" key="1">
    <citation type="journal article" date="2020" name="Nature">
        <title>Six reference-quality genomes reveal evolution of bat adaptations.</title>
        <authorList>
            <person name="Jebb D."/>
            <person name="Huang Z."/>
            <person name="Pippel M."/>
            <person name="Hughes G.M."/>
            <person name="Lavrichenko K."/>
            <person name="Devanna P."/>
            <person name="Winkler S."/>
            <person name="Jermiin L.S."/>
            <person name="Skirmuntt E.C."/>
            <person name="Katzourakis A."/>
            <person name="Burkitt-Gray L."/>
            <person name="Ray D.A."/>
            <person name="Sullivan K.A.M."/>
            <person name="Roscito J.G."/>
            <person name="Kirilenko B.M."/>
            <person name="Davalos L.M."/>
            <person name="Corthals A.P."/>
            <person name="Power M.L."/>
            <person name="Jones G."/>
            <person name="Ransome R.D."/>
            <person name="Dechmann D.K.N."/>
            <person name="Locatelli A.G."/>
            <person name="Puechmaille S.J."/>
            <person name="Fedrigo O."/>
            <person name="Jarvis E.D."/>
            <person name="Hiller M."/>
            <person name="Vernes S.C."/>
            <person name="Myers E.W."/>
            <person name="Teeling E.C."/>
        </authorList>
    </citation>
    <scope>NUCLEOTIDE SEQUENCE [LARGE SCALE GENOMIC DNA]</scope>
    <source>
        <strain evidence="2">Bat1K_MPI-CBG_1</strain>
    </source>
</reference>
<dbReference type="AlphaFoldDB" id="A0A833ZG48"/>
<feature type="region of interest" description="Disordered" evidence="1">
    <location>
        <begin position="54"/>
        <end position="95"/>
    </location>
</feature>
<dbReference type="Proteomes" id="UP000664940">
    <property type="component" value="Unassembled WGS sequence"/>
</dbReference>
<dbReference type="PANTHER" id="PTHR13467:SF3">
    <property type="entry name" value="CUE DOMAIN-CONTAINING PROTEIN 1"/>
    <property type="match status" value="1"/>
</dbReference>
<name>A0A833ZG48_9CHIR</name>
<gene>
    <name evidence="2" type="ORF">HJG60_003465</name>
</gene>
<proteinExistence type="predicted"/>
<dbReference type="EMBL" id="JABVXQ010000008">
    <property type="protein sequence ID" value="KAF6093189.1"/>
    <property type="molecule type" value="Genomic_DNA"/>
</dbReference>
<evidence type="ECO:0000313" key="3">
    <source>
        <dbReference type="Proteomes" id="UP000664940"/>
    </source>
</evidence>
<sequence length="95" mass="10784">MGKSTQRKLFELARAFSEKTKMRKSKRKHLLKHQSLGAAASTANLLDDVEGHTYGEETEGRSCPRPWSSVGEPDEDFRGRRQEVPKVEEALREGQ</sequence>
<evidence type="ECO:0000256" key="1">
    <source>
        <dbReference type="SAM" id="MobiDB-lite"/>
    </source>
</evidence>
<evidence type="ECO:0000313" key="2">
    <source>
        <dbReference type="EMBL" id="KAF6093189.1"/>
    </source>
</evidence>
<dbReference type="InterPro" id="IPR040192">
    <property type="entry name" value="CUEDC1"/>
</dbReference>
<feature type="compositionally biased region" description="Basic and acidic residues" evidence="1">
    <location>
        <begin position="76"/>
        <end position="95"/>
    </location>
</feature>